<reference evidence="2" key="1">
    <citation type="journal article" date="2021" name="IMA Fungus">
        <title>Genomic characterization of three marine fungi, including Emericellopsis atlantica sp. nov. with signatures of a generalist lifestyle and marine biomass degradation.</title>
        <authorList>
            <person name="Hagestad O.C."/>
            <person name="Hou L."/>
            <person name="Andersen J.H."/>
            <person name="Hansen E.H."/>
            <person name="Altermark B."/>
            <person name="Li C."/>
            <person name="Kuhnert E."/>
            <person name="Cox R.J."/>
            <person name="Crous P.W."/>
            <person name="Spatafora J.W."/>
            <person name="Lail K."/>
            <person name="Amirebrahimi M."/>
            <person name="Lipzen A."/>
            <person name="Pangilinan J."/>
            <person name="Andreopoulos W."/>
            <person name="Hayes R.D."/>
            <person name="Ng V."/>
            <person name="Grigoriev I.V."/>
            <person name="Jackson S.A."/>
            <person name="Sutton T.D.S."/>
            <person name="Dobson A.D.W."/>
            <person name="Rama T."/>
        </authorList>
    </citation>
    <scope>NUCLEOTIDE SEQUENCE</scope>
    <source>
        <strain evidence="2">TRa3180A</strain>
    </source>
</reference>
<feature type="domain" description="WLM" evidence="1">
    <location>
        <begin position="10"/>
        <end position="248"/>
    </location>
</feature>
<dbReference type="Proteomes" id="UP000887226">
    <property type="component" value="Unassembled WGS sequence"/>
</dbReference>
<dbReference type="PANTHER" id="PTHR46622">
    <property type="entry name" value="DNA-DEPENDENT METALLOPROTEASE WSS1"/>
    <property type="match status" value="1"/>
</dbReference>
<comment type="caution">
    <text evidence="2">The sequence shown here is derived from an EMBL/GenBank/DDBJ whole genome shotgun (WGS) entry which is preliminary data.</text>
</comment>
<dbReference type="GO" id="GO:0006281">
    <property type="term" value="P:DNA repair"/>
    <property type="evidence" value="ECO:0007669"/>
    <property type="project" value="TreeGrafter"/>
</dbReference>
<organism evidence="2 3">
    <name type="scientific">Calycina marina</name>
    <dbReference type="NCBI Taxonomy" id="1763456"/>
    <lineage>
        <taxon>Eukaryota</taxon>
        <taxon>Fungi</taxon>
        <taxon>Dikarya</taxon>
        <taxon>Ascomycota</taxon>
        <taxon>Pezizomycotina</taxon>
        <taxon>Leotiomycetes</taxon>
        <taxon>Helotiales</taxon>
        <taxon>Pezizellaceae</taxon>
        <taxon>Calycina</taxon>
    </lineage>
</organism>
<accession>A0A9P7ZBR1</accession>
<dbReference type="PROSITE" id="PS51397">
    <property type="entry name" value="WLM"/>
    <property type="match status" value="1"/>
</dbReference>
<proteinExistence type="predicted"/>
<dbReference type="AlphaFoldDB" id="A0A9P7ZBR1"/>
<name>A0A9P7ZBR1_9HELO</name>
<dbReference type="GO" id="GO:0008237">
    <property type="term" value="F:metallopeptidase activity"/>
    <property type="evidence" value="ECO:0007669"/>
    <property type="project" value="TreeGrafter"/>
</dbReference>
<protein>
    <submittedName>
        <fullName evidence="2">WLM domain-containing protein</fullName>
    </submittedName>
</protein>
<evidence type="ECO:0000313" key="3">
    <source>
        <dbReference type="Proteomes" id="UP000887226"/>
    </source>
</evidence>
<dbReference type="Gene3D" id="3.30.2010.10">
    <property type="entry name" value="Metalloproteases ('zincins'), catalytic domain"/>
    <property type="match status" value="1"/>
</dbReference>
<keyword evidence="3" id="KW-1185">Reference proteome</keyword>
<evidence type="ECO:0000259" key="1">
    <source>
        <dbReference type="PROSITE" id="PS51397"/>
    </source>
</evidence>
<dbReference type="GO" id="GO:0005634">
    <property type="term" value="C:nucleus"/>
    <property type="evidence" value="ECO:0007669"/>
    <property type="project" value="TreeGrafter"/>
</dbReference>
<evidence type="ECO:0000313" key="2">
    <source>
        <dbReference type="EMBL" id="KAG9248856.1"/>
    </source>
</evidence>
<gene>
    <name evidence="2" type="ORF">BJ878DRAFT_265784</name>
</gene>
<dbReference type="InterPro" id="IPR013536">
    <property type="entry name" value="WLM_dom"/>
</dbReference>
<sequence>MPLGWERINAKCSAPNKNIVFIKPRPGPDESISKDFLERIAAQCLPIMNKHALVVVSLEEYEPNLEFWGRNFNTGEVIQLVLKSPSTGRWLPFRFVQMVMMHELAHNKQMNHSKAFWAVRNELSAEMQGLWMKGYTGDGLWGRGVLLENGVFSHDKLGEGDVLPEHMCGGGFVSRRGQKRKIKPKIPSKETKEKMIRKKFGVNGMALGADEEIKVKLENGKRPTGKPRVAGSKRGRELRAAAALARFEPLEKEPEMKEKLVTDSEAESETEDDCYIKTEPDDAVDIDGQRLLDSDGRGLVKVCEDEDKDDEDAKKEMLDLQATKFPPYRPKSPAIKSYGTWSFSKAVEPTPAKDAEISKQPDTTTSPFIVTQIAKHTESRKAVDLATAKPIQESIPIREDTSTASEAQYDDDVIFIPTEACVPTSKVEATARSLTEENSHKAMKSKGTAPTLNEHACKVCSVDNEAKALTCIVCSNVLHPDFVPNTWRCRSATCKDSVYLNSGDVIICGVCGSRRSEQVVQDIWCFGMTPRHEL</sequence>
<dbReference type="OrthoDB" id="447842at2759"/>
<dbReference type="EMBL" id="MU253742">
    <property type="protein sequence ID" value="KAG9248856.1"/>
    <property type="molecule type" value="Genomic_DNA"/>
</dbReference>
<dbReference type="InterPro" id="IPR053000">
    <property type="entry name" value="WSS1-like_metalloprotease"/>
</dbReference>
<dbReference type="PANTHER" id="PTHR46622:SF1">
    <property type="entry name" value="DNA-DEPENDENT METALLOPROTEASE WSS1"/>
    <property type="match status" value="1"/>
</dbReference>
<dbReference type="Pfam" id="PF08325">
    <property type="entry name" value="WLM"/>
    <property type="match status" value="1"/>
</dbReference>